<evidence type="ECO:0000259" key="2">
    <source>
        <dbReference type="Pfam" id="PF12735"/>
    </source>
</evidence>
<feature type="region of interest" description="Disordered" evidence="1">
    <location>
        <begin position="485"/>
        <end position="513"/>
    </location>
</feature>
<protein>
    <recommendedName>
        <fullName evidence="2">Trafficking protein particle complex II-specific subunit 65 IgD3 domain-containing protein</fullName>
    </recommendedName>
</protein>
<keyword evidence="4" id="KW-1185">Reference proteome</keyword>
<dbReference type="Pfam" id="PF12735">
    <property type="entry name" value="IgD3_Trs65"/>
    <property type="match status" value="1"/>
</dbReference>
<gene>
    <name evidence="3" type="ORF">FHL15_000918</name>
</gene>
<evidence type="ECO:0000313" key="3">
    <source>
        <dbReference type="EMBL" id="TRX98273.1"/>
    </source>
</evidence>
<evidence type="ECO:0000313" key="4">
    <source>
        <dbReference type="Proteomes" id="UP000319160"/>
    </source>
</evidence>
<dbReference type="InterPro" id="IPR055420">
    <property type="entry name" value="IgD3_Trs65"/>
</dbReference>
<proteinExistence type="predicted"/>
<feature type="domain" description="Trafficking protein particle complex II-specific subunit 65 IgD3" evidence="2">
    <location>
        <begin position="414"/>
        <end position="598"/>
    </location>
</feature>
<sequence>MGDQSSHTRPQPDHNVADKPFLDYFIPRATDFAPNQVFRDGCPPLEQLTDSIEKRESLFFDESIDVVLVLRIPHSKDDDPQAMLESLTISLEAQVVNGHAPDRDGSPSSEVIYNGTVDGSLEPSIIIHNSLGSDTGSDEDPVSYSYAIWKKSVFLSRPRIRLQSPSAVFVATASLRSATNPLSDEPRDDYMPSGMASSLNLLQSFGSDPALGGITPRLSALRVSRVAPLTQQANGLARPVKSLSRLSLQIYPAVHARIKFTHPNTAPATATVIAMLEVDFTPFFDCEIILNSITLAIPEAIVEDLTGQAGLSLPLSCVSHDHITFIYRIVPVDTDIASQSPMRDLNIAITATALVNPHTKPSLKLAWAAVVDFTVPVNPGYGPTMQPIQRAHRPSQLSIGGDSTTSFRSPSITRPDALPSLEASTTQTETAVPELGITVTFTAPLPTQKILVGEEFSWSVFVVNQSPNPSAAARKFAMVVIPRRRRNESRVTRPPSISRPLDGPHRNSKLPRDRSVAEAILDDNVVHAMQSSSVVDNAELICLSTDVRIGPLVPGTCHAAELKFLALKEGIVGLDAVRIIDLGNNEHVDIRELPNVTVENK</sequence>
<dbReference type="Proteomes" id="UP000319160">
    <property type="component" value="Unassembled WGS sequence"/>
</dbReference>
<feature type="region of interest" description="Disordered" evidence="1">
    <location>
        <begin position="384"/>
        <end position="418"/>
    </location>
</feature>
<feature type="compositionally biased region" description="Basic and acidic residues" evidence="1">
    <location>
        <begin position="502"/>
        <end position="513"/>
    </location>
</feature>
<comment type="caution">
    <text evidence="3">The sequence shown here is derived from an EMBL/GenBank/DDBJ whole genome shotgun (WGS) entry which is preliminary data.</text>
</comment>
<dbReference type="PANTHER" id="PTHR28159:SF1">
    <property type="entry name" value="TRAFFICKING PROTEIN PARTICLE COMPLEX II-SPECIFIC SUBUNIT 65"/>
    <property type="match status" value="1"/>
</dbReference>
<dbReference type="STRING" id="2512241.A0A553IDK6"/>
<reference evidence="4" key="1">
    <citation type="submission" date="2019-06" db="EMBL/GenBank/DDBJ databases">
        <title>Draft genome sequence of the griseofulvin-producing fungus Xylaria cubensis strain G536.</title>
        <authorList>
            <person name="Mead M.E."/>
            <person name="Raja H.A."/>
            <person name="Steenwyk J.L."/>
            <person name="Knowles S.L."/>
            <person name="Oberlies N.H."/>
            <person name="Rokas A."/>
        </authorList>
    </citation>
    <scope>NUCLEOTIDE SEQUENCE [LARGE SCALE GENOMIC DNA]</scope>
    <source>
        <strain evidence="4">G536</strain>
    </source>
</reference>
<dbReference type="OrthoDB" id="5345392at2759"/>
<dbReference type="GO" id="GO:0005802">
    <property type="term" value="C:trans-Golgi network"/>
    <property type="evidence" value="ECO:0007669"/>
    <property type="project" value="TreeGrafter"/>
</dbReference>
<feature type="compositionally biased region" description="Polar residues" evidence="1">
    <location>
        <begin position="395"/>
        <end position="412"/>
    </location>
</feature>
<organism evidence="3 4">
    <name type="scientific">Xylaria flabelliformis</name>
    <dbReference type="NCBI Taxonomy" id="2512241"/>
    <lineage>
        <taxon>Eukaryota</taxon>
        <taxon>Fungi</taxon>
        <taxon>Dikarya</taxon>
        <taxon>Ascomycota</taxon>
        <taxon>Pezizomycotina</taxon>
        <taxon>Sordariomycetes</taxon>
        <taxon>Xylariomycetidae</taxon>
        <taxon>Xylariales</taxon>
        <taxon>Xylariaceae</taxon>
        <taxon>Xylaria</taxon>
    </lineage>
</organism>
<dbReference type="PANTHER" id="PTHR28159">
    <property type="entry name" value="TRAFFICKING PROTEIN PARTICLE COMPLEX II-SPECIFIC SUBUNIT 65"/>
    <property type="match status" value="1"/>
</dbReference>
<accession>A0A553IDK6</accession>
<dbReference type="InterPro" id="IPR024662">
    <property type="entry name" value="Trs65"/>
</dbReference>
<dbReference type="AlphaFoldDB" id="A0A553IDK6"/>
<dbReference type="EMBL" id="VFLP01000003">
    <property type="protein sequence ID" value="TRX98273.1"/>
    <property type="molecule type" value="Genomic_DNA"/>
</dbReference>
<dbReference type="GO" id="GO:0006891">
    <property type="term" value="P:intra-Golgi vesicle-mediated transport"/>
    <property type="evidence" value="ECO:0007669"/>
    <property type="project" value="InterPro"/>
</dbReference>
<dbReference type="GO" id="GO:1990071">
    <property type="term" value="C:TRAPPII protein complex"/>
    <property type="evidence" value="ECO:0007669"/>
    <property type="project" value="InterPro"/>
</dbReference>
<evidence type="ECO:0000256" key="1">
    <source>
        <dbReference type="SAM" id="MobiDB-lite"/>
    </source>
</evidence>
<name>A0A553IDK6_9PEZI</name>